<evidence type="ECO:0000256" key="3">
    <source>
        <dbReference type="ARBA" id="ARBA00012814"/>
    </source>
</evidence>
<gene>
    <name evidence="15" type="ORF">PTTT1_LOCUS8898</name>
</gene>
<dbReference type="GO" id="GO:0000049">
    <property type="term" value="F:tRNA binding"/>
    <property type="evidence" value="ECO:0007669"/>
    <property type="project" value="InterPro"/>
</dbReference>
<sequence>MKIPWHRALVTRTTTRQSGTGYGAGAFRRKSVSSSAAADAARAELARYDLSHADCNVTTNIASRIGKHLHRQPLHPLYNIQQRIQNYWGNGFQVYDDLSPIVSTANNFDRLRIPSDHVSRSASDTYYLDRQTVLRTHTSAHQVDLLRAGANQFLVTGDVYRRDEIDRSHYPVFHQTEGVKMFANEVLSGMSETERIDWIERDLKQGLEGLAAHLFGPTEMRWVDAYFPFTHPSYELEILFQDEWLEVLGCGVIHPDIVTNAGRVGEQGWAFGLGLERLAMVLYGIPDIRLFWTEDARFHEQFASGEIVTFQPYSKFPACYKDMSFWIQPDFHVNDLNELVRDVAGDLVEQVELIDNFTNPKSMKTSHCYRISYRSMDRSLTNEEIDKLQEKVRNLTEKQLHVVLR</sequence>
<dbReference type="PROSITE" id="PS51447">
    <property type="entry name" value="FDX_ACB"/>
    <property type="match status" value="1"/>
</dbReference>
<keyword evidence="8" id="KW-0809">Transit peptide</keyword>
<evidence type="ECO:0000256" key="9">
    <source>
        <dbReference type="ARBA" id="ARBA00023128"/>
    </source>
</evidence>
<evidence type="ECO:0000256" key="4">
    <source>
        <dbReference type="ARBA" id="ARBA00022598"/>
    </source>
</evidence>
<evidence type="ECO:0000256" key="2">
    <source>
        <dbReference type="ARBA" id="ARBA00008226"/>
    </source>
</evidence>
<evidence type="ECO:0000256" key="10">
    <source>
        <dbReference type="ARBA" id="ARBA00023146"/>
    </source>
</evidence>
<evidence type="ECO:0000256" key="11">
    <source>
        <dbReference type="ARBA" id="ARBA00031194"/>
    </source>
</evidence>
<dbReference type="GO" id="GO:0004826">
    <property type="term" value="F:phenylalanine-tRNA ligase activity"/>
    <property type="evidence" value="ECO:0007669"/>
    <property type="project" value="UniProtKB-EC"/>
</dbReference>
<dbReference type="CDD" id="cd00496">
    <property type="entry name" value="PheRS_alpha_core"/>
    <property type="match status" value="1"/>
</dbReference>
<evidence type="ECO:0000256" key="8">
    <source>
        <dbReference type="ARBA" id="ARBA00022946"/>
    </source>
</evidence>
<evidence type="ECO:0000256" key="12">
    <source>
        <dbReference type="ARBA" id="ARBA00049255"/>
    </source>
</evidence>
<keyword evidence="6" id="KW-0067">ATP-binding</keyword>
<name>A0A8J9X231_PHATR</name>
<dbReference type="SUPFAM" id="SSF55681">
    <property type="entry name" value="Class II aaRS and biotin synthetases"/>
    <property type="match status" value="1"/>
</dbReference>
<evidence type="ECO:0000256" key="7">
    <source>
        <dbReference type="ARBA" id="ARBA00022917"/>
    </source>
</evidence>
<dbReference type="Gene3D" id="3.30.70.380">
    <property type="entry name" value="Ferrodoxin-fold anticodon-binding domain"/>
    <property type="match status" value="1"/>
</dbReference>
<dbReference type="InterPro" id="IPR036690">
    <property type="entry name" value="Fdx_antiC-bd_sf"/>
</dbReference>
<dbReference type="GO" id="GO:0006432">
    <property type="term" value="P:phenylalanyl-tRNA aminoacylation"/>
    <property type="evidence" value="ECO:0007669"/>
    <property type="project" value="TreeGrafter"/>
</dbReference>
<dbReference type="EC" id="6.1.1.20" evidence="3"/>
<dbReference type="Pfam" id="PF01409">
    <property type="entry name" value="tRNA-synt_2d"/>
    <property type="match status" value="1"/>
</dbReference>
<dbReference type="PANTHER" id="PTHR11538:SF41">
    <property type="entry name" value="PHENYLALANINE--TRNA LIGASE, MITOCHONDRIAL"/>
    <property type="match status" value="1"/>
</dbReference>
<dbReference type="InterPro" id="IPR005121">
    <property type="entry name" value="Fdx_antiC-bd"/>
</dbReference>
<dbReference type="SUPFAM" id="SSF54991">
    <property type="entry name" value="Anticodon-binding domain of PheRS"/>
    <property type="match status" value="1"/>
</dbReference>
<dbReference type="Proteomes" id="UP000836788">
    <property type="component" value="Chromosome 11"/>
</dbReference>
<keyword evidence="5" id="KW-0547">Nucleotide-binding</keyword>
<dbReference type="AlphaFoldDB" id="A0A8J9X231"/>
<dbReference type="PANTHER" id="PTHR11538">
    <property type="entry name" value="PHENYLALANYL-TRNA SYNTHETASE"/>
    <property type="match status" value="1"/>
</dbReference>
<dbReference type="Pfam" id="PF03147">
    <property type="entry name" value="FDX-ACB"/>
    <property type="match status" value="1"/>
</dbReference>
<organism evidence="15">
    <name type="scientific">Phaeodactylum tricornutum</name>
    <name type="common">Diatom</name>
    <dbReference type="NCBI Taxonomy" id="2850"/>
    <lineage>
        <taxon>Eukaryota</taxon>
        <taxon>Sar</taxon>
        <taxon>Stramenopiles</taxon>
        <taxon>Ochrophyta</taxon>
        <taxon>Bacillariophyta</taxon>
        <taxon>Bacillariophyceae</taxon>
        <taxon>Bacillariophycidae</taxon>
        <taxon>Naviculales</taxon>
        <taxon>Phaeodactylaceae</taxon>
        <taxon>Phaeodactylum</taxon>
    </lineage>
</organism>
<feature type="domain" description="FDX-ACB" evidence="14">
    <location>
        <begin position="314"/>
        <end position="405"/>
    </location>
</feature>
<dbReference type="PROSITE" id="PS50862">
    <property type="entry name" value="AA_TRNA_LIGASE_II"/>
    <property type="match status" value="1"/>
</dbReference>
<dbReference type="InterPro" id="IPR006195">
    <property type="entry name" value="aa-tRNA-synth_II"/>
</dbReference>
<keyword evidence="4" id="KW-0436">Ligase</keyword>
<evidence type="ECO:0000313" key="15">
    <source>
        <dbReference type="EMBL" id="CAG9279065.1"/>
    </source>
</evidence>
<keyword evidence="7" id="KW-0648">Protein biosynthesis</keyword>
<accession>A0A8J9X231</accession>
<proteinExistence type="inferred from homology"/>
<evidence type="ECO:0000259" key="13">
    <source>
        <dbReference type="PROSITE" id="PS50862"/>
    </source>
</evidence>
<dbReference type="InterPro" id="IPR045864">
    <property type="entry name" value="aa-tRNA-synth_II/BPL/LPL"/>
</dbReference>
<comment type="similarity">
    <text evidence="2">Belongs to the class-II aminoacyl-tRNA synthetase family.</text>
</comment>
<dbReference type="SMART" id="SM00896">
    <property type="entry name" value="FDX-ACB"/>
    <property type="match status" value="1"/>
</dbReference>
<comment type="subcellular location">
    <subcellularLocation>
        <location evidence="1">Mitochondrion matrix</location>
    </subcellularLocation>
</comment>
<protein>
    <recommendedName>
        <fullName evidence="3">phenylalanine--tRNA ligase</fullName>
        <ecNumber evidence="3">6.1.1.20</ecNumber>
    </recommendedName>
    <alternativeName>
        <fullName evidence="11">Phenylalanyl-tRNA synthetase</fullName>
    </alternativeName>
</protein>
<dbReference type="InterPro" id="IPR002319">
    <property type="entry name" value="Phenylalanyl-tRNA_Synthase"/>
</dbReference>
<comment type="catalytic activity">
    <reaction evidence="12">
        <text>tRNA(Phe) + L-phenylalanine + ATP = L-phenylalanyl-tRNA(Phe) + AMP + diphosphate + H(+)</text>
        <dbReference type="Rhea" id="RHEA:19413"/>
        <dbReference type="Rhea" id="RHEA-COMP:9668"/>
        <dbReference type="Rhea" id="RHEA-COMP:9699"/>
        <dbReference type="ChEBI" id="CHEBI:15378"/>
        <dbReference type="ChEBI" id="CHEBI:30616"/>
        <dbReference type="ChEBI" id="CHEBI:33019"/>
        <dbReference type="ChEBI" id="CHEBI:58095"/>
        <dbReference type="ChEBI" id="CHEBI:78442"/>
        <dbReference type="ChEBI" id="CHEBI:78531"/>
        <dbReference type="ChEBI" id="CHEBI:456215"/>
        <dbReference type="EC" id="6.1.1.20"/>
    </reaction>
</comment>
<keyword evidence="9" id="KW-0496">Mitochondrion</keyword>
<dbReference type="GO" id="GO:0005524">
    <property type="term" value="F:ATP binding"/>
    <property type="evidence" value="ECO:0007669"/>
    <property type="project" value="UniProtKB-KW"/>
</dbReference>
<dbReference type="FunFam" id="3.30.70.380:FF:000002">
    <property type="entry name" value="phenylalanine--tRNA ligase, mitochondrial"/>
    <property type="match status" value="1"/>
</dbReference>
<dbReference type="EMBL" id="OU594952">
    <property type="protein sequence ID" value="CAG9279065.1"/>
    <property type="molecule type" value="Genomic_DNA"/>
</dbReference>
<evidence type="ECO:0000256" key="1">
    <source>
        <dbReference type="ARBA" id="ARBA00004305"/>
    </source>
</evidence>
<evidence type="ECO:0000256" key="5">
    <source>
        <dbReference type="ARBA" id="ARBA00022741"/>
    </source>
</evidence>
<evidence type="ECO:0000256" key="6">
    <source>
        <dbReference type="ARBA" id="ARBA00022840"/>
    </source>
</evidence>
<dbReference type="Gene3D" id="3.30.930.10">
    <property type="entry name" value="Bira Bifunctional Protein, Domain 2"/>
    <property type="match status" value="2"/>
</dbReference>
<dbReference type="GO" id="GO:0005759">
    <property type="term" value="C:mitochondrial matrix"/>
    <property type="evidence" value="ECO:0007669"/>
    <property type="project" value="UniProtKB-SubCell"/>
</dbReference>
<keyword evidence="10" id="KW-0030">Aminoacyl-tRNA synthetase</keyword>
<feature type="domain" description="Aminoacyl-transfer RNA synthetases class-II family profile" evidence="13">
    <location>
        <begin position="80"/>
        <end position="312"/>
    </location>
</feature>
<reference evidence="15" key="1">
    <citation type="submission" date="2022-02" db="EMBL/GenBank/DDBJ databases">
        <authorList>
            <person name="Giguere J D."/>
        </authorList>
    </citation>
    <scope>NUCLEOTIDE SEQUENCE</scope>
    <source>
        <strain evidence="15">CCAP 1055/1</strain>
    </source>
</reference>
<evidence type="ECO:0000259" key="14">
    <source>
        <dbReference type="PROSITE" id="PS51447"/>
    </source>
</evidence>